<proteinExistence type="inferred from homology"/>
<keyword evidence="1" id="KW-0346">Stress response</keyword>
<dbReference type="CDD" id="cd03141">
    <property type="entry name" value="GATase1_Hsp31_like"/>
    <property type="match status" value="1"/>
</dbReference>
<dbReference type="RefSeq" id="WP_098459684.1">
    <property type="nucleotide sequence ID" value="NZ_PDJC01000001.1"/>
</dbReference>
<keyword evidence="5" id="KW-0645">Protease</keyword>
<dbReference type="PANTHER" id="PTHR48094:SF11">
    <property type="entry name" value="GLUTATHIONE-INDEPENDENT GLYOXALASE HSP31-RELATED"/>
    <property type="match status" value="1"/>
</dbReference>
<dbReference type="Pfam" id="PF01965">
    <property type="entry name" value="DJ-1_PfpI"/>
    <property type="match status" value="1"/>
</dbReference>
<evidence type="ECO:0000256" key="3">
    <source>
        <dbReference type="ARBA" id="ARBA00038493"/>
    </source>
</evidence>
<gene>
    <name evidence="5" type="ORF">ATK74_0644</name>
</gene>
<dbReference type="GO" id="GO:0005737">
    <property type="term" value="C:cytoplasm"/>
    <property type="evidence" value="ECO:0007669"/>
    <property type="project" value="TreeGrafter"/>
</dbReference>
<dbReference type="Proteomes" id="UP000226079">
    <property type="component" value="Unassembled WGS sequence"/>
</dbReference>
<dbReference type="InterPro" id="IPR050325">
    <property type="entry name" value="Prot/Nucl_acid_deglycase"/>
</dbReference>
<comment type="caution">
    <text evidence="5">The sequence shown here is derived from an EMBL/GenBank/DDBJ whole genome shotgun (WGS) entry which is preliminary data.</text>
</comment>
<evidence type="ECO:0000313" key="5">
    <source>
        <dbReference type="EMBL" id="PFG16113.1"/>
    </source>
</evidence>
<evidence type="ECO:0000256" key="1">
    <source>
        <dbReference type="ARBA" id="ARBA00023016"/>
    </source>
</evidence>
<evidence type="ECO:0000313" key="6">
    <source>
        <dbReference type="Proteomes" id="UP000226079"/>
    </source>
</evidence>
<keyword evidence="6" id="KW-1185">Reference proteome</keyword>
<dbReference type="Gene3D" id="3.40.50.880">
    <property type="match status" value="1"/>
</dbReference>
<dbReference type="EMBL" id="PDJC01000001">
    <property type="protein sequence ID" value="PFG16113.1"/>
    <property type="molecule type" value="Genomic_DNA"/>
</dbReference>
<dbReference type="GO" id="GO:0006508">
    <property type="term" value="P:proteolysis"/>
    <property type="evidence" value="ECO:0007669"/>
    <property type="project" value="UniProtKB-KW"/>
</dbReference>
<protein>
    <submittedName>
        <fullName evidence="5">Putative intracellular protease/amidase</fullName>
    </submittedName>
</protein>
<dbReference type="GO" id="GO:0019243">
    <property type="term" value="P:methylglyoxal catabolic process to D-lactate via S-lactoyl-glutathione"/>
    <property type="evidence" value="ECO:0007669"/>
    <property type="project" value="TreeGrafter"/>
</dbReference>
<keyword evidence="2" id="KW-0456">Lyase</keyword>
<name>A0A2A9CNY8_9ACTN</name>
<evidence type="ECO:0000259" key="4">
    <source>
        <dbReference type="Pfam" id="PF01965"/>
    </source>
</evidence>
<reference evidence="5 6" key="1">
    <citation type="submission" date="2017-10" db="EMBL/GenBank/DDBJ databases">
        <title>Sequencing the genomes of 1000 actinobacteria strains.</title>
        <authorList>
            <person name="Klenk H.-P."/>
        </authorList>
    </citation>
    <scope>NUCLEOTIDE SEQUENCE [LARGE SCALE GENOMIC DNA]</scope>
    <source>
        <strain evidence="5 6">DSM 15597</strain>
    </source>
</reference>
<accession>A0A2A9CNY8</accession>
<dbReference type="PANTHER" id="PTHR48094">
    <property type="entry name" value="PROTEIN/NUCLEIC ACID DEGLYCASE DJ-1-RELATED"/>
    <property type="match status" value="1"/>
</dbReference>
<feature type="domain" description="DJ-1/PfpI" evidence="4">
    <location>
        <begin position="30"/>
        <end position="225"/>
    </location>
</feature>
<dbReference type="GO" id="GO:0008233">
    <property type="term" value="F:peptidase activity"/>
    <property type="evidence" value="ECO:0007669"/>
    <property type="project" value="UniProtKB-KW"/>
</dbReference>
<dbReference type="OrthoDB" id="9792284at2"/>
<dbReference type="SUPFAM" id="SSF52317">
    <property type="entry name" value="Class I glutamine amidotransferase-like"/>
    <property type="match status" value="1"/>
</dbReference>
<organism evidence="5 6">
    <name type="scientific">Propionicimonas paludicola</name>
    <dbReference type="NCBI Taxonomy" id="185243"/>
    <lineage>
        <taxon>Bacteria</taxon>
        <taxon>Bacillati</taxon>
        <taxon>Actinomycetota</taxon>
        <taxon>Actinomycetes</taxon>
        <taxon>Propionibacteriales</taxon>
        <taxon>Nocardioidaceae</taxon>
        <taxon>Propionicimonas</taxon>
    </lineage>
</organism>
<dbReference type="GO" id="GO:0019172">
    <property type="term" value="F:glyoxalase III activity"/>
    <property type="evidence" value="ECO:0007669"/>
    <property type="project" value="TreeGrafter"/>
</dbReference>
<dbReference type="InterPro" id="IPR002818">
    <property type="entry name" value="DJ-1/PfpI"/>
</dbReference>
<evidence type="ECO:0000256" key="2">
    <source>
        <dbReference type="ARBA" id="ARBA00023239"/>
    </source>
</evidence>
<sequence length="228" mass="23814">MARALLVVTGADHFTLTDGTEHPTGYWAEELIELHRGLLAAGHQVDLATPGGRVPVPDAASLDLGTEAGRERQAYLEAISDQLSHPLVLAEVQRDSYDAIVIPGGHGPMQDLAFDPDLGRLLLDALDRDAVVAALCHGPAGLLSATRPDGTFAFAGRRLAAFTDAEEVQGGLADRSPYLLQSRLTERGAQVEAGAPWSQTVVVDGRLISGQNPQSSVATAAAVVAALA</sequence>
<keyword evidence="5" id="KW-0378">Hydrolase</keyword>
<dbReference type="InterPro" id="IPR029062">
    <property type="entry name" value="Class_I_gatase-like"/>
</dbReference>
<dbReference type="AlphaFoldDB" id="A0A2A9CNY8"/>
<comment type="similarity">
    <text evidence="3">Belongs to the peptidase C56 family. HSP31-like subfamily.</text>
</comment>